<dbReference type="PRINTS" id="PR00783">
    <property type="entry name" value="MINTRINSICP"/>
</dbReference>
<evidence type="ECO:0000313" key="10">
    <source>
        <dbReference type="Proteomes" id="UP000694844"/>
    </source>
</evidence>
<feature type="transmembrane region" description="Helical" evidence="9">
    <location>
        <begin position="225"/>
        <end position="245"/>
    </location>
</feature>
<dbReference type="InterPro" id="IPR000425">
    <property type="entry name" value="MIP"/>
</dbReference>
<dbReference type="AlphaFoldDB" id="A0A8B8EZ46"/>
<evidence type="ECO:0000256" key="8">
    <source>
        <dbReference type="RuleBase" id="RU000477"/>
    </source>
</evidence>
<dbReference type="RefSeq" id="XP_022345267.1">
    <property type="nucleotide sequence ID" value="XM_022489559.1"/>
</dbReference>
<dbReference type="Pfam" id="PF00230">
    <property type="entry name" value="MIP"/>
    <property type="match status" value="1"/>
</dbReference>
<evidence type="ECO:0000256" key="2">
    <source>
        <dbReference type="ARBA" id="ARBA00006175"/>
    </source>
</evidence>
<proteinExistence type="inferred from homology"/>
<evidence type="ECO:0000256" key="9">
    <source>
        <dbReference type="SAM" id="Phobius"/>
    </source>
</evidence>
<dbReference type="Proteomes" id="UP000694844">
    <property type="component" value="Chromosome 1"/>
</dbReference>
<gene>
    <name evidence="11 12" type="primary">LOC111137861</name>
</gene>
<dbReference type="GO" id="GO:0005886">
    <property type="term" value="C:plasma membrane"/>
    <property type="evidence" value="ECO:0007669"/>
    <property type="project" value="UniProtKB-SubCell"/>
</dbReference>
<protein>
    <submittedName>
        <fullName evidence="11 12">Aquaporin AQPAn.G-like</fullName>
    </submittedName>
</protein>
<dbReference type="PANTHER" id="PTHR19139">
    <property type="entry name" value="AQUAPORIN TRANSPORTER"/>
    <property type="match status" value="1"/>
</dbReference>
<accession>A0A8B8EZ46</accession>
<evidence type="ECO:0000256" key="1">
    <source>
        <dbReference type="ARBA" id="ARBA00004651"/>
    </source>
</evidence>
<evidence type="ECO:0000313" key="12">
    <source>
        <dbReference type="RefSeq" id="XP_022345274.1"/>
    </source>
</evidence>
<dbReference type="GeneID" id="111137861"/>
<organism evidence="10 12">
    <name type="scientific">Crassostrea virginica</name>
    <name type="common">Eastern oyster</name>
    <dbReference type="NCBI Taxonomy" id="6565"/>
    <lineage>
        <taxon>Eukaryota</taxon>
        <taxon>Metazoa</taxon>
        <taxon>Spiralia</taxon>
        <taxon>Lophotrochozoa</taxon>
        <taxon>Mollusca</taxon>
        <taxon>Bivalvia</taxon>
        <taxon>Autobranchia</taxon>
        <taxon>Pteriomorphia</taxon>
        <taxon>Ostreida</taxon>
        <taxon>Ostreoidea</taxon>
        <taxon>Ostreidae</taxon>
        <taxon>Crassostrea</taxon>
    </lineage>
</organism>
<comment type="similarity">
    <text evidence="2 8">Belongs to the MIP/aquaporin (TC 1.A.8) family.</text>
</comment>
<comment type="subcellular location">
    <subcellularLocation>
        <location evidence="1">Cell membrane</location>
        <topology evidence="1">Multi-pass membrane protein</topology>
    </subcellularLocation>
</comment>
<evidence type="ECO:0000256" key="7">
    <source>
        <dbReference type="ARBA" id="ARBA00023136"/>
    </source>
</evidence>
<evidence type="ECO:0000313" key="11">
    <source>
        <dbReference type="RefSeq" id="XP_022345267.1"/>
    </source>
</evidence>
<keyword evidence="3 8" id="KW-0813">Transport</keyword>
<feature type="transmembrane region" description="Helical" evidence="9">
    <location>
        <begin position="148"/>
        <end position="171"/>
    </location>
</feature>
<feature type="transmembrane region" description="Helical" evidence="9">
    <location>
        <begin position="66"/>
        <end position="86"/>
    </location>
</feature>
<evidence type="ECO:0000256" key="6">
    <source>
        <dbReference type="ARBA" id="ARBA00022989"/>
    </source>
</evidence>
<sequence length="294" mass="31746">MEGYFMYVSQKVAEARFGKDENQKVTSVKELKTWKFWRAVLSELVGTMFFVFLGCASTVTTTPDPVKIALAFGLAIMAQIQMFGHISGGHFNPAVSLGLLASFQITIFRAAFYVLAQIVGAVVGAMLLKGVTMTTAHDNLGLTRISSGLSHLQGMGIELLLTFCLVFVIVATTDENRTDFGSASMKIGLTVSMLHFSCISLTGSSMNPARSLGSSVASGFYSDHWVYWIGPILGGIIASLLYKFLFKPYGGAISNEDAIQKLVAEGNLIAIPRDYRTGSSESSTNGKQIESLKM</sequence>
<dbReference type="Gene3D" id="1.20.1080.10">
    <property type="entry name" value="Glycerol uptake facilitator protein"/>
    <property type="match status" value="1"/>
</dbReference>
<dbReference type="PANTHER" id="PTHR19139:SF199">
    <property type="entry name" value="MIP17260P"/>
    <property type="match status" value="1"/>
</dbReference>
<dbReference type="InterPro" id="IPR034294">
    <property type="entry name" value="Aquaporin_transptr"/>
</dbReference>
<keyword evidence="6 9" id="KW-1133">Transmembrane helix</keyword>
<dbReference type="CDD" id="cd00333">
    <property type="entry name" value="MIP"/>
    <property type="match status" value="1"/>
</dbReference>
<dbReference type="SUPFAM" id="SSF81338">
    <property type="entry name" value="Aquaporin-like"/>
    <property type="match status" value="1"/>
</dbReference>
<dbReference type="PROSITE" id="PS00221">
    <property type="entry name" value="MIP"/>
    <property type="match status" value="1"/>
</dbReference>
<name>A0A8B8EZ46_CRAVI</name>
<evidence type="ECO:0000256" key="3">
    <source>
        <dbReference type="ARBA" id="ARBA00022448"/>
    </source>
</evidence>
<feature type="transmembrane region" description="Helical" evidence="9">
    <location>
        <begin position="39"/>
        <end position="60"/>
    </location>
</feature>
<reference evidence="10" key="1">
    <citation type="submission" date="2024-06" db="UniProtKB">
        <authorList>
            <consortium name="RefSeq"/>
        </authorList>
    </citation>
    <scope>NUCLEOTIDE SEQUENCE [LARGE SCALE GENOMIC DNA]</scope>
</reference>
<dbReference type="NCBIfam" id="TIGR00861">
    <property type="entry name" value="MIP"/>
    <property type="match status" value="1"/>
</dbReference>
<dbReference type="KEGG" id="cvn:111137861"/>
<feature type="transmembrane region" description="Helical" evidence="9">
    <location>
        <begin position="107"/>
        <end position="128"/>
    </location>
</feature>
<dbReference type="GO" id="GO:0015250">
    <property type="term" value="F:water channel activity"/>
    <property type="evidence" value="ECO:0007669"/>
    <property type="project" value="TreeGrafter"/>
</dbReference>
<dbReference type="RefSeq" id="XP_022345274.1">
    <property type="nucleotide sequence ID" value="XM_022489566.1"/>
</dbReference>
<keyword evidence="5 8" id="KW-0812">Transmembrane</keyword>
<evidence type="ECO:0000256" key="4">
    <source>
        <dbReference type="ARBA" id="ARBA00022475"/>
    </source>
</evidence>
<dbReference type="InterPro" id="IPR022357">
    <property type="entry name" value="MIP_CS"/>
</dbReference>
<dbReference type="OrthoDB" id="3222at2759"/>
<keyword evidence="4" id="KW-1003">Cell membrane</keyword>
<keyword evidence="7 9" id="KW-0472">Membrane</keyword>
<keyword evidence="10" id="KW-1185">Reference proteome</keyword>
<dbReference type="InterPro" id="IPR023271">
    <property type="entry name" value="Aquaporin-like"/>
</dbReference>
<evidence type="ECO:0000256" key="5">
    <source>
        <dbReference type="ARBA" id="ARBA00022692"/>
    </source>
</evidence>
<reference evidence="11 12" key="2">
    <citation type="submission" date="2025-04" db="UniProtKB">
        <authorList>
            <consortium name="RefSeq"/>
        </authorList>
    </citation>
    <scope>IDENTIFICATION</scope>
    <source>
        <tissue evidence="11 12">Whole sample</tissue>
    </source>
</reference>